<feature type="transmembrane region" description="Helical" evidence="11">
    <location>
        <begin position="6"/>
        <end position="27"/>
    </location>
</feature>
<gene>
    <name evidence="13" type="ORF">DWE98_25300</name>
</gene>
<keyword evidence="9" id="KW-0406">Ion transport</keyword>
<dbReference type="AlphaFoldDB" id="A0A370KZN8"/>
<comment type="caution">
    <text evidence="13">The sequence shown here is derived from an EMBL/GenBank/DDBJ whole genome shotgun (WGS) entry which is preliminary data.</text>
</comment>
<name>A0A370KZN8_9HYPH</name>
<evidence type="ECO:0000256" key="5">
    <source>
        <dbReference type="ARBA" id="ARBA00022538"/>
    </source>
</evidence>
<keyword evidence="14" id="KW-1185">Reference proteome</keyword>
<dbReference type="EMBL" id="QQTP01000020">
    <property type="protein sequence ID" value="RDJ20326.1"/>
    <property type="molecule type" value="Genomic_DNA"/>
</dbReference>
<comment type="similarity">
    <text evidence="2">Belongs to the monovalent cation:proton antiporter 2 (CPA2) transporter (TC 2.A.37) family.</text>
</comment>
<dbReference type="InterPro" id="IPR038770">
    <property type="entry name" value="Na+/solute_symporter_sf"/>
</dbReference>
<keyword evidence="3" id="KW-0813">Transport</keyword>
<proteinExistence type="inferred from homology"/>
<evidence type="ECO:0000256" key="7">
    <source>
        <dbReference type="ARBA" id="ARBA00022958"/>
    </source>
</evidence>
<dbReference type="GO" id="GO:0012505">
    <property type="term" value="C:endomembrane system"/>
    <property type="evidence" value="ECO:0007669"/>
    <property type="project" value="UniProtKB-SubCell"/>
</dbReference>
<dbReference type="Proteomes" id="UP000255207">
    <property type="component" value="Unassembled WGS sequence"/>
</dbReference>
<reference evidence="14" key="1">
    <citation type="submission" date="2018-07" db="EMBL/GenBank/DDBJ databases">
        <authorList>
            <person name="Safronova V.I."/>
            <person name="Chirak E.R."/>
            <person name="Sazanova A.L."/>
        </authorList>
    </citation>
    <scope>NUCLEOTIDE SEQUENCE [LARGE SCALE GENOMIC DNA]</scope>
    <source>
        <strain evidence="14">RCAM04685</strain>
    </source>
</reference>
<evidence type="ECO:0000256" key="2">
    <source>
        <dbReference type="ARBA" id="ARBA00005551"/>
    </source>
</evidence>
<protein>
    <submittedName>
        <fullName evidence="13">Potassium transporter</fullName>
    </submittedName>
</protein>
<evidence type="ECO:0000256" key="4">
    <source>
        <dbReference type="ARBA" id="ARBA00022449"/>
    </source>
</evidence>
<feature type="domain" description="RCK N-terminal" evidence="12">
    <location>
        <begin position="404"/>
        <end position="520"/>
    </location>
</feature>
<evidence type="ECO:0000313" key="14">
    <source>
        <dbReference type="Proteomes" id="UP000255207"/>
    </source>
</evidence>
<evidence type="ECO:0000256" key="6">
    <source>
        <dbReference type="ARBA" id="ARBA00022692"/>
    </source>
</evidence>
<feature type="transmembrane region" description="Helical" evidence="11">
    <location>
        <begin position="274"/>
        <end position="295"/>
    </location>
</feature>
<keyword evidence="10 11" id="KW-0472">Membrane</keyword>
<feature type="transmembrane region" description="Helical" evidence="11">
    <location>
        <begin position="120"/>
        <end position="139"/>
    </location>
</feature>
<evidence type="ECO:0000256" key="11">
    <source>
        <dbReference type="SAM" id="Phobius"/>
    </source>
</evidence>
<sequence length="594" mass="62952">MATEAHAVELMPVVALLGAAVVAAPLFQRLGLGSVLGYLAAGVVIGPFGLGLLREPASVLQIAELGVVMFLFLIGLEMRPSRLWAMRGQIFGLGLSQVVLCAALLTAIGVLAGFAVAPSFVAGAGFVLTSTAVVMRLLEERGQLATVDGQRIVAILVLEDLLIVPLLAAVTFLAPATLDQPGKGINFFAVTVGTFSIVGVVFVGRFLLNPLFRLLANIPAREVMTAAALLVVLGSAYAMQLGGLSMAMGAFLAGVLLSESPFRHQLEADIDPFRGILLGLFFLAVGMSIDLGVVAASWRTVAFYVASYMIAKGAAIYVIARLFGTGPRVALHRAVIMAQGGEFAFVLYSAAFLAGIITAEQTAILTAIIIVSMALTPIAMAALRYWQSKLPASSEERNLPIELSASALVIGFGRVGQIASQFLLARGNAVSIIDTDIEMIDEARKYDFKVYFGDGTRLDILHAAGAGRAGVILVCVDSIEACTRIVELLKTHFEAIPVLARVNDRRHALQLVRLGVDFHIRETFESAFCLGQRALLAMGATSEEVAAFSVRIRERDQARFDLEIAGTETSPFGLFTGRADRAAIDITDRTGSAA</sequence>
<dbReference type="InterPro" id="IPR003148">
    <property type="entry name" value="RCK_N"/>
</dbReference>
<comment type="subcellular location">
    <subcellularLocation>
        <location evidence="1">Endomembrane system</location>
        <topology evidence="1">Multi-pass membrane protein</topology>
    </subcellularLocation>
</comment>
<dbReference type="Pfam" id="PF00999">
    <property type="entry name" value="Na_H_Exchanger"/>
    <property type="match status" value="1"/>
</dbReference>
<evidence type="ECO:0000256" key="8">
    <source>
        <dbReference type="ARBA" id="ARBA00022989"/>
    </source>
</evidence>
<keyword evidence="5" id="KW-0633">Potassium transport</keyword>
<dbReference type="InterPro" id="IPR006153">
    <property type="entry name" value="Cation/H_exchanger_TM"/>
</dbReference>
<keyword evidence="8 11" id="KW-1133">Transmembrane helix</keyword>
<organism evidence="13 14">
    <name type="scientific">Bosea caraganae</name>
    <dbReference type="NCBI Taxonomy" id="2763117"/>
    <lineage>
        <taxon>Bacteria</taxon>
        <taxon>Pseudomonadati</taxon>
        <taxon>Pseudomonadota</taxon>
        <taxon>Alphaproteobacteria</taxon>
        <taxon>Hyphomicrobiales</taxon>
        <taxon>Boseaceae</taxon>
        <taxon>Bosea</taxon>
    </lineage>
</organism>
<dbReference type="InterPro" id="IPR036291">
    <property type="entry name" value="NAD(P)-bd_dom_sf"/>
</dbReference>
<dbReference type="Gene3D" id="3.40.50.720">
    <property type="entry name" value="NAD(P)-binding Rossmann-like Domain"/>
    <property type="match status" value="1"/>
</dbReference>
<dbReference type="InterPro" id="IPR004771">
    <property type="entry name" value="K/H_exchanger"/>
</dbReference>
<evidence type="ECO:0000313" key="13">
    <source>
        <dbReference type="EMBL" id="RDJ20326.1"/>
    </source>
</evidence>
<dbReference type="GO" id="GO:0006813">
    <property type="term" value="P:potassium ion transport"/>
    <property type="evidence" value="ECO:0007669"/>
    <property type="project" value="UniProtKB-KW"/>
</dbReference>
<evidence type="ECO:0000256" key="9">
    <source>
        <dbReference type="ARBA" id="ARBA00023065"/>
    </source>
</evidence>
<dbReference type="GO" id="GO:1902600">
    <property type="term" value="P:proton transmembrane transport"/>
    <property type="evidence" value="ECO:0007669"/>
    <property type="project" value="InterPro"/>
</dbReference>
<dbReference type="NCBIfam" id="TIGR00932">
    <property type="entry name" value="2a37"/>
    <property type="match status" value="1"/>
</dbReference>
<evidence type="ECO:0000256" key="10">
    <source>
        <dbReference type="ARBA" id="ARBA00023136"/>
    </source>
</evidence>
<feature type="transmembrane region" description="Helical" evidence="11">
    <location>
        <begin position="34"/>
        <end position="53"/>
    </location>
</feature>
<dbReference type="RefSeq" id="WP_114832130.1">
    <property type="nucleotide sequence ID" value="NZ_QQTO01000027.1"/>
</dbReference>
<feature type="transmembrane region" description="Helical" evidence="11">
    <location>
        <begin position="363"/>
        <end position="383"/>
    </location>
</feature>
<feature type="transmembrane region" description="Helical" evidence="11">
    <location>
        <begin position="335"/>
        <end position="357"/>
    </location>
</feature>
<dbReference type="SUPFAM" id="SSF51735">
    <property type="entry name" value="NAD(P)-binding Rossmann-fold domains"/>
    <property type="match status" value="1"/>
</dbReference>
<dbReference type="PROSITE" id="PS51201">
    <property type="entry name" value="RCK_N"/>
    <property type="match status" value="1"/>
</dbReference>
<evidence type="ECO:0000256" key="1">
    <source>
        <dbReference type="ARBA" id="ARBA00004127"/>
    </source>
</evidence>
<feature type="transmembrane region" description="Helical" evidence="11">
    <location>
        <begin position="90"/>
        <end position="114"/>
    </location>
</feature>
<dbReference type="FunFam" id="3.40.50.720:FF:000036">
    <property type="entry name" value="Glutathione-regulated potassium-efflux system protein KefB"/>
    <property type="match status" value="1"/>
</dbReference>
<evidence type="ECO:0000256" key="3">
    <source>
        <dbReference type="ARBA" id="ARBA00022448"/>
    </source>
</evidence>
<keyword evidence="4" id="KW-0050">Antiport</keyword>
<dbReference type="PANTHER" id="PTHR46157">
    <property type="entry name" value="K(+) EFFLUX ANTIPORTER 3, CHLOROPLASTIC"/>
    <property type="match status" value="1"/>
</dbReference>
<feature type="transmembrane region" description="Helical" evidence="11">
    <location>
        <begin position="151"/>
        <end position="173"/>
    </location>
</feature>
<accession>A0A370KZN8</accession>
<keyword evidence="7" id="KW-0630">Potassium</keyword>
<feature type="transmembrane region" description="Helical" evidence="11">
    <location>
        <begin position="185"/>
        <end position="208"/>
    </location>
</feature>
<dbReference type="Gene3D" id="1.20.1530.20">
    <property type="match status" value="1"/>
</dbReference>
<dbReference type="PANTHER" id="PTHR46157:SF8">
    <property type="entry name" value="GLUTATHIONE-REGULATED POTASSIUM-EFFLUX SYSTEM PROTEIN"/>
    <property type="match status" value="1"/>
</dbReference>
<feature type="transmembrane region" description="Helical" evidence="11">
    <location>
        <begin position="301"/>
        <end position="323"/>
    </location>
</feature>
<dbReference type="GO" id="GO:0005886">
    <property type="term" value="C:plasma membrane"/>
    <property type="evidence" value="ECO:0007669"/>
    <property type="project" value="TreeGrafter"/>
</dbReference>
<dbReference type="GO" id="GO:0015297">
    <property type="term" value="F:antiporter activity"/>
    <property type="evidence" value="ECO:0007669"/>
    <property type="project" value="UniProtKB-KW"/>
</dbReference>
<feature type="transmembrane region" description="Helical" evidence="11">
    <location>
        <begin position="59"/>
        <end position="78"/>
    </location>
</feature>
<evidence type="ECO:0000259" key="12">
    <source>
        <dbReference type="PROSITE" id="PS51201"/>
    </source>
</evidence>
<dbReference type="OrthoDB" id="9781411at2"/>
<dbReference type="Pfam" id="PF02254">
    <property type="entry name" value="TrkA_N"/>
    <property type="match status" value="1"/>
</dbReference>
<dbReference type="GO" id="GO:0008324">
    <property type="term" value="F:monoatomic cation transmembrane transporter activity"/>
    <property type="evidence" value="ECO:0007669"/>
    <property type="project" value="InterPro"/>
</dbReference>
<keyword evidence="6 11" id="KW-0812">Transmembrane</keyword>